<dbReference type="NCBIfam" id="TIGR03971">
    <property type="entry name" value="SDR_subfam_1"/>
    <property type="match status" value="1"/>
</dbReference>
<dbReference type="InterPro" id="IPR036291">
    <property type="entry name" value="NAD(P)-bd_dom_sf"/>
</dbReference>
<reference evidence="4 7" key="3">
    <citation type="submission" date="2018-07" db="EMBL/GenBank/DDBJ databases">
        <title>Genome sequence of extremly halophilic archaeon Halopelagius longus strain BC12-B1.</title>
        <authorList>
            <person name="Zhang X."/>
        </authorList>
    </citation>
    <scope>NUCLEOTIDE SEQUENCE [LARGE SCALE GENOMIC DNA]</scope>
    <source>
        <strain evidence="4 7">BC12-B1</strain>
    </source>
</reference>
<evidence type="ECO:0000313" key="5">
    <source>
        <dbReference type="EMBL" id="SDQ59459.1"/>
    </source>
</evidence>
<protein>
    <submittedName>
        <fullName evidence="4">NAD(P)-dependent oxidoreductase</fullName>
    </submittedName>
    <submittedName>
        <fullName evidence="5">SDR family mycofactocin-dependent oxidoreductase</fullName>
    </submittedName>
</protein>
<keyword evidence="7" id="KW-1185">Reference proteome</keyword>
<reference evidence="6" key="2">
    <citation type="submission" date="2016-10" db="EMBL/GenBank/DDBJ databases">
        <authorList>
            <person name="Varghese N."/>
            <person name="Submissions S."/>
        </authorList>
    </citation>
    <scope>NUCLEOTIDE SEQUENCE [LARGE SCALE GENOMIC DNA]</scope>
    <source>
        <strain evidence="6">CGMCC 1.12397</strain>
    </source>
</reference>
<dbReference type="PRINTS" id="PR00080">
    <property type="entry name" value="SDRFAMILY"/>
</dbReference>
<dbReference type="InterPro" id="IPR023985">
    <property type="entry name" value="SDR_subfam_1"/>
</dbReference>
<gene>
    <name evidence="4" type="ORF">DWB78_04670</name>
    <name evidence="5" type="ORF">SAMN05216278_2125</name>
</gene>
<evidence type="ECO:0000256" key="2">
    <source>
        <dbReference type="ARBA" id="ARBA00023002"/>
    </source>
</evidence>
<dbReference type="SUPFAM" id="SSF51735">
    <property type="entry name" value="NAD(P)-binding Rossmann-fold domains"/>
    <property type="match status" value="1"/>
</dbReference>
<evidence type="ECO:0000313" key="4">
    <source>
        <dbReference type="EMBL" id="RDI71078.1"/>
    </source>
</evidence>
<dbReference type="Pfam" id="PF13561">
    <property type="entry name" value="adh_short_C2"/>
    <property type="match status" value="1"/>
</dbReference>
<evidence type="ECO:0000256" key="3">
    <source>
        <dbReference type="ARBA" id="ARBA00023027"/>
    </source>
</evidence>
<dbReference type="InterPro" id="IPR002347">
    <property type="entry name" value="SDR_fam"/>
</dbReference>
<dbReference type="FunFam" id="3.40.50.720:FF:000084">
    <property type="entry name" value="Short-chain dehydrogenase reductase"/>
    <property type="match status" value="1"/>
</dbReference>
<dbReference type="Proteomes" id="UP000255421">
    <property type="component" value="Unassembled WGS sequence"/>
</dbReference>
<dbReference type="PANTHER" id="PTHR24321:SF8">
    <property type="entry name" value="ESTRADIOL 17-BETA-DEHYDROGENASE 8-RELATED"/>
    <property type="match status" value="1"/>
</dbReference>
<comment type="similarity">
    <text evidence="1">Belongs to the short-chain dehydrogenases/reductases (SDR) family.</text>
</comment>
<dbReference type="EMBL" id="QQST01000001">
    <property type="protein sequence ID" value="RDI71078.1"/>
    <property type="molecule type" value="Genomic_DNA"/>
</dbReference>
<accession>A0A1H1C5S8</accession>
<dbReference type="CDD" id="cd05233">
    <property type="entry name" value="SDR_c"/>
    <property type="match status" value="1"/>
</dbReference>
<dbReference type="Gene3D" id="3.40.50.720">
    <property type="entry name" value="NAD(P)-binding Rossmann-like Domain"/>
    <property type="match status" value="1"/>
</dbReference>
<name>A0A1H1C5S8_9EURY</name>
<dbReference type="GO" id="GO:0016491">
    <property type="term" value="F:oxidoreductase activity"/>
    <property type="evidence" value="ECO:0007669"/>
    <property type="project" value="UniProtKB-KW"/>
</dbReference>
<dbReference type="RefSeq" id="WP_092536959.1">
    <property type="nucleotide sequence ID" value="NZ_FNKQ01000002.1"/>
</dbReference>
<dbReference type="PANTHER" id="PTHR24321">
    <property type="entry name" value="DEHYDROGENASES, SHORT CHAIN"/>
    <property type="match status" value="1"/>
</dbReference>
<keyword evidence="3" id="KW-0520">NAD</keyword>
<organism evidence="5 6">
    <name type="scientific">Halopelagius longus</name>
    <dbReference type="NCBI Taxonomy" id="1236180"/>
    <lineage>
        <taxon>Archaea</taxon>
        <taxon>Methanobacteriati</taxon>
        <taxon>Methanobacteriota</taxon>
        <taxon>Stenosarchaea group</taxon>
        <taxon>Halobacteria</taxon>
        <taxon>Halobacteriales</taxon>
        <taxon>Haloferacaceae</taxon>
    </lineage>
</organism>
<dbReference type="NCBIfam" id="NF005559">
    <property type="entry name" value="PRK07231.1"/>
    <property type="match status" value="1"/>
</dbReference>
<proteinExistence type="inferred from homology"/>
<dbReference type="InterPro" id="IPR020904">
    <property type="entry name" value="Sc_DH/Rdtase_CS"/>
</dbReference>
<evidence type="ECO:0000313" key="6">
    <source>
        <dbReference type="Proteomes" id="UP000199289"/>
    </source>
</evidence>
<dbReference type="EMBL" id="FNKQ01000002">
    <property type="protein sequence ID" value="SDQ59459.1"/>
    <property type="molecule type" value="Genomic_DNA"/>
</dbReference>
<dbReference type="Proteomes" id="UP000199289">
    <property type="component" value="Unassembled WGS sequence"/>
</dbReference>
<dbReference type="PROSITE" id="PS00061">
    <property type="entry name" value="ADH_SHORT"/>
    <property type="match status" value="1"/>
</dbReference>
<dbReference type="PRINTS" id="PR00081">
    <property type="entry name" value="GDHRDH"/>
</dbReference>
<dbReference type="AlphaFoldDB" id="A0A1H1C5S8"/>
<sequence length="270" mass="28519">MASYDFDGKVAFVTGAARGQGRSHALHYAENGADVVVTDICETKEESKYELSGREQMEKTVELVEERGRDALGIEVDVSDEGDVENAVGEAVEEFGRIDILANNAGVAPVSGLMELDERTWDLALDVNLKGMWLCAKHVGGHMIERGEGGRIVNTSSTAGLGASPGLGHYTAAKHGVIGLTKTLAMELAPHDITVNAVCPTAVDTEMTSGIVETIDEDIAEIAEQTGPDNLFEDILQPEDVSAAFMWLSSDDARFVTGVALPVAAGATAV</sequence>
<evidence type="ECO:0000313" key="7">
    <source>
        <dbReference type="Proteomes" id="UP000255421"/>
    </source>
</evidence>
<keyword evidence="2" id="KW-0560">Oxidoreductase</keyword>
<dbReference type="OrthoDB" id="7442at2157"/>
<evidence type="ECO:0000256" key="1">
    <source>
        <dbReference type="ARBA" id="ARBA00006484"/>
    </source>
</evidence>
<reference evidence="5" key="1">
    <citation type="submission" date="2016-10" db="EMBL/GenBank/DDBJ databases">
        <authorList>
            <person name="de Groot N.N."/>
        </authorList>
    </citation>
    <scope>NUCLEOTIDE SEQUENCE [LARGE SCALE GENOMIC DNA]</scope>
    <source>
        <strain evidence="5">CGMCC 1.12397</strain>
    </source>
</reference>